<feature type="region of interest" description="Disordered" evidence="1">
    <location>
        <begin position="56"/>
        <end position="76"/>
    </location>
</feature>
<organism evidence="3 4">
    <name type="scientific">Paramagnetospirillum marisnigri</name>
    <dbReference type="NCBI Taxonomy" id="1285242"/>
    <lineage>
        <taxon>Bacteria</taxon>
        <taxon>Pseudomonadati</taxon>
        <taxon>Pseudomonadota</taxon>
        <taxon>Alphaproteobacteria</taxon>
        <taxon>Rhodospirillales</taxon>
        <taxon>Magnetospirillaceae</taxon>
        <taxon>Paramagnetospirillum</taxon>
    </lineage>
</organism>
<proteinExistence type="predicted"/>
<dbReference type="Pfam" id="PF22513">
    <property type="entry name" value="FitA-like_RHH"/>
    <property type="match status" value="1"/>
</dbReference>
<name>A0A178MWZ9_9PROT</name>
<feature type="compositionally biased region" description="Basic and acidic residues" evidence="1">
    <location>
        <begin position="67"/>
        <end position="76"/>
    </location>
</feature>
<dbReference type="EMBL" id="LWQT01000020">
    <property type="protein sequence ID" value="OAN55241.1"/>
    <property type="molecule type" value="Genomic_DNA"/>
</dbReference>
<sequence>MGSVLIRNLDDSIIDSFRTKAELNGRSLESELRDALRQTAPLSPEQKREILGRVKITLPPGSPDPTDLIRQERDRR</sequence>
<feature type="domain" description="Antitoxin FitA-like ribbon-helix-helix" evidence="2">
    <location>
        <begin position="3"/>
        <end position="40"/>
    </location>
</feature>
<evidence type="ECO:0000313" key="4">
    <source>
        <dbReference type="Proteomes" id="UP000078428"/>
    </source>
</evidence>
<dbReference type="GO" id="GO:0006355">
    <property type="term" value="P:regulation of DNA-templated transcription"/>
    <property type="evidence" value="ECO:0007669"/>
    <property type="project" value="InterPro"/>
</dbReference>
<keyword evidence="4" id="KW-1185">Reference proteome</keyword>
<comment type="caution">
    <text evidence="3">The sequence shown here is derived from an EMBL/GenBank/DDBJ whole genome shotgun (WGS) entry which is preliminary data.</text>
</comment>
<evidence type="ECO:0000256" key="1">
    <source>
        <dbReference type="SAM" id="MobiDB-lite"/>
    </source>
</evidence>
<dbReference type="OrthoDB" id="2389872at2"/>
<dbReference type="Proteomes" id="UP000078428">
    <property type="component" value="Unassembled WGS sequence"/>
</dbReference>
<gene>
    <name evidence="3" type="ORF">A6A04_11305</name>
</gene>
<dbReference type="InterPro" id="IPR053853">
    <property type="entry name" value="FitA-like_RHH"/>
</dbReference>
<reference evidence="3 4" key="1">
    <citation type="submission" date="2016-04" db="EMBL/GenBank/DDBJ databases">
        <title>Draft genome sequence of freshwater magnetotactic bacteria Magnetospirillum marisnigri SP-1 and Magnetospirillum moscoviense BB-1.</title>
        <authorList>
            <person name="Koziaeva V."/>
            <person name="Dziuba M.V."/>
            <person name="Ivanov T.M."/>
            <person name="Kuznetsov B."/>
            <person name="Grouzdev D.S."/>
        </authorList>
    </citation>
    <scope>NUCLEOTIDE SEQUENCE [LARGE SCALE GENOMIC DNA]</scope>
    <source>
        <strain evidence="3 4">SP-1</strain>
    </source>
</reference>
<accession>A0A178MWZ9</accession>
<evidence type="ECO:0000259" key="2">
    <source>
        <dbReference type="Pfam" id="PF22513"/>
    </source>
</evidence>
<dbReference type="AlphaFoldDB" id="A0A178MWZ9"/>
<evidence type="ECO:0000313" key="3">
    <source>
        <dbReference type="EMBL" id="OAN55241.1"/>
    </source>
</evidence>
<dbReference type="RefSeq" id="WP_068489422.1">
    <property type="nucleotide sequence ID" value="NZ_LWQT01000020.1"/>
</dbReference>
<dbReference type="STRING" id="1285242.A6A04_11305"/>
<dbReference type="SUPFAM" id="SSF47598">
    <property type="entry name" value="Ribbon-helix-helix"/>
    <property type="match status" value="1"/>
</dbReference>
<protein>
    <recommendedName>
        <fullName evidence="2">Antitoxin FitA-like ribbon-helix-helix domain-containing protein</fullName>
    </recommendedName>
</protein>
<dbReference type="InterPro" id="IPR010985">
    <property type="entry name" value="Ribbon_hlx_hlx"/>
</dbReference>